<name>A0AAN9E4H5_CROPI</name>
<dbReference type="Proteomes" id="UP001372338">
    <property type="component" value="Unassembled WGS sequence"/>
</dbReference>
<evidence type="ECO:0000313" key="2">
    <source>
        <dbReference type="Proteomes" id="UP001372338"/>
    </source>
</evidence>
<sequence length="109" mass="12629">MRRKTEEEGDPRSCVCLSLLAYSSKLPIQLCNLLTHVVGMQLCFFFIPISFKHFLFQVYRPRPEGLSSIEKGYYRHLRLKYQLIYNIPSKKTLAELNPLSLSAILGFVC</sequence>
<evidence type="ECO:0000313" key="1">
    <source>
        <dbReference type="EMBL" id="KAK7246313.1"/>
    </source>
</evidence>
<keyword evidence="2" id="KW-1185">Reference proteome</keyword>
<protein>
    <submittedName>
        <fullName evidence="1">Uncharacterized protein</fullName>
    </submittedName>
</protein>
<dbReference type="AlphaFoldDB" id="A0AAN9E4H5"/>
<proteinExistence type="predicted"/>
<accession>A0AAN9E4H5</accession>
<organism evidence="1 2">
    <name type="scientific">Crotalaria pallida</name>
    <name type="common">Smooth rattlebox</name>
    <name type="synonym">Crotalaria striata</name>
    <dbReference type="NCBI Taxonomy" id="3830"/>
    <lineage>
        <taxon>Eukaryota</taxon>
        <taxon>Viridiplantae</taxon>
        <taxon>Streptophyta</taxon>
        <taxon>Embryophyta</taxon>
        <taxon>Tracheophyta</taxon>
        <taxon>Spermatophyta</taxon>
        <taxon>Magnoliopsida</taxon>
        <taxon>eudicotyledons</taxon>
        <taxon>Gunneridae</taxon>
        <taxon>Pentapetalae</taxon>
        <taxon>rosids</taxon>
        <taxon>fabids</taxon>
        <taxon>Fabales</taxon>
        <taxon>Fabaceae</taxon>
        <taxon>Papilionoideae</taxon>
        <taxon>50 kb inversion clade</taxon>
        <taxon>genistoids sensu lato</taxon>
        <taxon>core genistoids</taxon>
        <taxon>Crotalarieae</taxon>
        <taxon>Crotalaria</taxon>
    </lineage>
</organism>
<dbReference type="EMBL" id="JAYWIO010000008">
    <property type="protein sequence ID" value="KAK7246313.1"/>
    <property type="molecule type" value="Genomic_DNA"/>
</dbReference>
<comment type="caution">
    <text evidence="1">The sequence shown here is derived from an EMBL/GenBank/DDBJ whole genome shotgun (WGS) entry which is preliminary data.</text>
</comment>
<reference evidence="1 2" key="1">
    <citation type="submission" date="2024-01" db="EMBL/GenBank/DDBJ databases">
        <title>The genomes of 5 underutilized Papilionoideae crops provide insights into root nodulation and disease resistanc.</title>
        <authorList>
            <person name="Yuan L."/>
        </authorList>
    </citation>
    <scope>NUCLEOTIDE SEQUENCE [LARGE SCALE GENOMIC DNA]</scope>
    <source>
        <strain evidence="1">ZHUSHIDOU_FW_LH</strain>
        <tissue evidence="1">Leaf</tissue>
    </source>
</reference>
<gene>
    <name evidence="1" type="ORF">RIF29_41177</name>
</gene>